<proteinExistence type="predicted"/>
<protein>
    <submittedName>
        <fullName evidence="2">Methyltransferase</fullName>
    </submittedName>
</protein>
<evidence type="ECO:0000259" key="1">
    <source>
        <dbReference type="Pfam" id="PF19763"/>
    </source>
</evidence>
<dbReference type="EMBL" id="CP032157">
    <property type="protein sequence ID" value="AXY75924.1"/>
    <property type="molecule type" value="Genomic_DNA"/>
</dbReference>
<accession>A0A3B7MN33</accession>
<dbReference type="Gene3D" id="2.60.120.200">
    <property type="match status" value="1"/>
</dbReference>
<dbReference type="InterPro" id="IPR046217">
    <property type="entry name" value="DUF6250"/>
</dbReference>
<keyword evidence="2" id="KW-0808">Transferase</keyword>
<reference evidence="2 3" key="1">
    <citation type="submission" date="2018-09" db="EMBL/GenBank/DDBJ databases">
        <title>Genome sequencing of strain 6GH32-13.</title>
        <authorList>
            <person name="Weon H.-Y."/>
            <person name="Heo J."/>
            <person name="Kwon S.-W."/>
        </authorList>
    </citation>
    <scope>NUCLEOTIDE SEQUENCE [LARGE SCALE GENOMIC DNA]</scope>
    <source>
        <strain evidence="2 3">5GH32-13</strain>
    </source>
</reference>
<feature type="domain" description="DUF6250" evidence="1">
    <location>
        <begin position="63"/>
        <end position="220"/>
    </location>
</feature>
<keyword evidence="3" id="KW-1185">Reference proteome</keyword>
<gene>
    <name evidence="2" type="ORF">D3H65_18905</name>
</gene>
<keyword evidence="2" id="KW-0489">Methyltransferase</keyword>
<evidence type="ECO:0000313" key="3">
    <source>
        <dbReference type="Proteomes" id="UP000263900"/>
    </source>
</evidence>
<dbReference type="KEGG" id="pseg:D3H65_18905"/>
<sequence>MLPVLAQEATGGMQVQHLLTFKKKTLLFQDDFSKGLDTTAWRSEIDTQGTSSVYVRQGQLVLDIKGGVTTWLNKPLQGNILIEYNRTVLLDGGMHDRVSDLNQFWMATDPRNANLFTRTGVFESYDSLQLYYAGVGGNTNTTTRFRKYHGDGQKPLVQEYLDKAHLLQPNKTYHIQTIVYNGITQFIVDGIPYFTYKDAAPLTSGYFGFRSTGSRQVINEVKVYRIE</sequence>
<evidence type="ECO:0000313" key="2">
    <source>
        <dbReference type="EMBL" id="AXY75924.1"/>
    </source>
</evidence>
<organism evidence="2 3">
    <name type="scientific">Paraflavitalea soli</name>
    <dbReference type="NCBI Taxonomy" id="2315862"/>
    <lineage>
        <taxon>Bacteria</taxon>
        <taxon>Pseudomonadati</taxon>
        <taxon>Bacteroidota</taxon>
        <taxon>Chitinophagia</taxon>
        <taxon>Chitinophagales</taxon>
        <taxon>Chitinophagaceae</taxon>
        <taxon>Paraflavitalea</taxon>
    </lineage>
</organism>
<name>A0A3B7MN33_9BACT</name>
<dbReference type="OrthoDB" id="262615at2"/>
<dbReference type="Proteomes" id="UP000263900">
    <property type="component" value="Chromosome"/>
</dbReference>
<dbReference type="AlphaFoldDB" id="A0A3B7MN33"/>
<dbReference type="GO" id="GO:0008168">
    <property type="term" value="F:methyltransferase activity"/>
    <property type="evidence" value="ECO:0007669"/>
    <property type="project" value="UniProtKB-KW"/>
</dbReference>
<dbReference type="Pfam" id="PF19763">
    <property type="entry name" value="DUF6250"/>
    <property type="match status" value="1"/>
</dbReference>
<dbReference type="GO" id="GO:0032259">
    <property type="term" value="P:methylation"/>
    <property type="evidence" value="ECO:0007669"/>
    <property type="project" value="UniProtKB-KW"/>
</dbReference>